<reference evidence="2" key="1">
    <citation type="journal article" date="2023" name="G3 (Bethesda)">
        <title>Genome assembly and association tests identify interacting loci associated with vigor, precocity, and sex in interspecific pistachio rootstocks.</title>
        <authorList>
            <person name="Palmer W."/>
            <person name="Jacygrad E."/>
            <person name="Sagayaradj S."/>
            <person name="Cavanaugh K."/>
            <person name="Han R."/>
            <person name="Bertier L."/>
            <person name="Beede B."/>
            <person name="Kafkas S."/>
            <person name="Golino D."/>
            <person name="Preece J."/>
            <person name="Michelmore R."/>
        </authorList>
    </citation>
    <scope>NUCLEOTIDE SEQUENCE [LARGE SCALE GENOMIC DNA]</scope>
</reference>
<protein>
    <submittedName>
        <fullName evidence="1">Uncharacterized protein</fullName>
    </submittedName>
</protein>
<proteinExistence type="predicted"/>
<comment type="caution">
    <text evidence="1">The sequence shown here is derived from an EMBL/GenBank/DDBJ whole genome shotgun (WGS) entry which is preliminary data.</text>
</comment>
<dbReference type="EMBL" id="CM047741">
    <property type="protein sequence ID" value="KAJ0037984.1"/>
    <property type="molecule type" value="Genomic_DNA"/>
</dbReference>
<sequence length="35" mass="4101">MLHTFIKITRVDLTNHLISIYKSSNLSDTTMYKTN</sequence>
<dbReference type="Proteomes" id="UP001163603">
    <property type="component" value="Chromosome 6"/>
</dbReference>
<evidence type="ECO:0000313" key="2">
    <source>
        <dbReference type="Proteomes" id="UP001163603"/>
    </source>
</evidence>
<accession>A0ACC0YIE7</accession>
<evidence type="ECO:0000313" key="1">
    <source>
        <dbReference type="EMBL" id="KAJ0037984.1"/>
    </source>
</evidence>
<keyword evidence="2" id="KW-1185">Reference proteome</keyword>
<gene>
    <name evidence="1" type="ORF">Pint_22884</name>
</gene>
<organism evidence="1 2">
    <name type="scientific">Pistacia integerrima</name>
    <dbReference type="NCBI Taxonomy" id="434235"/>
    <lineage>
        <taxon>Eukaryota</taxon>
        <taxon>Viridiplantae</taxon>
        <taxon>Streptophyta</taxon>
        <taxon>Embryophyta</taxon>
        <taxon>Tracheophyta</taxon>
        <taxon>Spermatophyta</taxon>
        <taxon>Magnoliopsida</taxon>
        <taxon>eudicotyledons</taxon>
        <taxon>Gunneridae</taxon>
        <taxon>Pentapetalae</taxon>
        <taxon>rosids</taxon>
        <taxon>malvids</taxon>
        <taxon>Sapindales</taxon>
        <taxon>Anacardiaceae</taxon>
        <taxon>Pistacia</taxon>
    </lineage>
</organism>
<name>A0ACC0YIE7_9ROSI</name>